<dbReference type="Gene3D" id="3.10.129.10">
    <property type="entry name" value="Hotdog Thioesterase"/>
    <property type="match status" value="2"/>
</dbReference>
<dbReference type="PROSITE" id="PS51770">
    <property type="entry name" value="HOTDOG_ACOT"/>
    <property type="match status" value="2"/>
</dbReference>
<feature type="compositionally biased region" description="Basic and acidic residues" evidence="5">
    <location>
        <begin position="539"/>
        <end position="549"/>
    </location>
</feature>
<keyword evidence="2" id="KW-0677">Repeat</keyword>
<evidence type="ECO:0000259" key="6">
    <source>
        <dbReference type="PROSITE" id="PS51770"/>
    </source>
</evidence>
<dbReference type="InterPro" id="IPR033120">
    <property type="entry name" value="HOTDOG_ACOT"/>
</dbReference>
<dbReference type="InterPro" id="IPR029069">
    <property type="entry name" value="HotDog_dom_sf"/>
</dbReference>
<accession>A0A7S0V8N1</accession>
<dbReference type="PANTHER" id="PTHR12655">
    <property type="entry name" value="ACYL-COA THIOESTERASE"/>
    <property type="match status" value="1"/>
</dbReference>
<dbReference type="EMBL" id="HBFM01022542">
    <property type="protein sequence ID" value="CAD8780057.1"/>
    <property type="molecule type" value="Transcribed_RNA"/>
</dbReference>
<evidence type="ECO:0000313" key="7">
    <source>
        <dbReference type="EMBL" id="CAD8780057.1"/>
    </source>
</evidence>
<sequence>MLNITSATSLTSTSLLDVPDNLQTATIQEVKQVLPFCYAFAIHRRRSFESKKMIVRYCPPSHRDDQSTFKNKHPRESYVEMIYPFSSNPNLRDLYRMFRYDKPRLGLLLEDFDTFAGDISIRHCGLPGRMLLTAAIDKISWLQAAAGVSDVDETTPPAHAHDREISLNHDLRVAGQVNWVGKTSMGVLLELSSLGDDHQWHGVGSARFVMVSRQLSDVKVPRVPDLIISTPRERYLYEDGQANAKLGRDRRSSLIRSHEPSAEELAELIRVMKATKKRTYAGVLRVNKSSPGVLPTARLGGGEPTGTGNGLGSDDRTRNNQEVSGTNERSPTPSSNNPTPAANNNEETVILSAVPMKKTQLLSAALMQHQDRNSYDVIFGGHLLSLAYEHASATAAIHTGRLCTALSMDDVTFRAPVPIGSLLHLKAKVIFVEGPVIRVHVTASIAVSELSPGESVLTNTFSFAFVNRRISPQESGPDFIVAPPVYPETLPEAMEYVAGLKRHMDDDASLRAVRKWEKQMKASTTRSSAVGGGAANDLRGGEQEKEAQSAEKAALKQVTQHQKTITEESRHRPSEIEASPIHIGKIMGATKL</sequence>
<dbReference type="CDD" id="cd03442">
    <property type="entry name" value="BFIT_BACH"/>
    <property type="match status" value="1"/>
</dbReference>
<evidence type="ECO:0000256" key="1">
    <source>
        <dbReference type="ARBA" id="ARBA00010458"/>
    </source>
</evidence>
<dbReference type="PANTHER" id="PTHR12655:SF8">
    <property type="entry name" value="HOTDOG ACOT-TYPE DOMAIN-CONTAINING PROTEIN"/>
    <property type="match status" value="1"/>
</dbReference>
<organism evidence="7">
    <name type="scientific">Polytomella parva</name>
    <dbReference type="NCBI Taxonomy" id="51329"/>
    <lineage>
        <taxon>Eukaryota</taxon>
        <taxon>Viridiplantae</taxon>
        <taxon>Chlorophyta</taxon>
        <taxon>core chlorophytes</taxon>
        <taxon>Chlorophyceae</taxon>
        <taxon>CS clade</taxon>
        <taxon>Chlamydomonadales</taxon>
        <taxon>Chlamydomonadaceae</taxon>
        <taxon>Polytomella</taxon>
    </lineage>
</organism>
<feature type="region of interest" description="Disordered" evidence="5">
    <location>
        <begin position="521"/>
        <end position="577"/>
    </location>
</feature>
<reference evidence="7" key="1">
    <citation type="submission" date="2021-01" db="EMBL/GenBank/DDBJ databases">
        <authorList>
            <person name="Corre E."/>
            <person name="Pelletier E."/>
            <person name="Niang G."/>
            <person name="Scheremetjew M."/>
            <person name="Finn R."/>
            <person name="Kale V."/>
            <person name="Holt S."/>
            <person name="Cochrane G."/>
            <person name="Meng A."/>
            <person name="Brown T."/>
            <person name="Cohen L."/>
        </authorList>
    </citation>
    <scope>NUCLEOTIDE SEQUENCE</scope>
    <source>
        <strain evidence="7">SAG 63-3</strain>
    </source>
</reference>
<dbReference type="Pfam" id="PF03061">
    <property type="entry name" value="4HBT"/>
    <property type="match status" value="1"/>
</dbReference>
<feature type="compositionally biased region" description="Gly residues" evidence="5">
    <location>
        <begin position="299"/>
        <end position="311"/>
    </location>
</feature>
<feature type="domain" description="HotDog ACOT-type" evidence="6">
    <location>
        <begin position="72"/>
        <end position="216"/>
    </location>
</feature>
<evidence type="ECO:0000256" key="5">
    <source>
        <dbReference type="SAM" id="MobiDB-lite"/>
    </source>
</evidence>
<dbReference type="InterPro" id="IPR006683">
    <property type="entry name" value="Thioestr_dom"/>
</dbReference>
<keyword evidence="3" id="KW-0378">Hydrolase</keyword>
<dbReference type="GO" id="GO:0047617">
    <property type="term" value="F:fatty acyl-CoA hydrolase activity"/>
    <property type="evidence" value="ECO:0007669"/>
    <property type="project" value="TreeGrafter"/>
</dbReference>
<dbReference type="AlphaFoldDB" id="A0A7S0V8N1"/>
<protein>
    <recommendedName>
        <fullName evidence="6">HotDog ACOT-type domain-containing protein</fullName>
    </recommendedName>
</protein>
<gene>
    <name evidence="7" type="ORF">PPAR00522_LOCUS14654</name>
</gene>
<evidence type="ECO:0000256" key="3">
    <source>
        <dbReference type="ARBA" id="ARBA00022801"/>
    </source>
</evidence>
<feature type="region of interest" description="Disordered" evidence="5">
    <location>
        <begin position="291"/>
        <end position="343"/>
    </location>
</feature>
<proteinExistence type="inferred from homology"/>
<dbReference type="SUPFAM" id="SSF54637">
    <property type="entry name" value="Thioesterase/thiol ester dehydrase-isomerase"/>
    <property type="match status" value="2"/>
</dbReference>
<feature type="compositionally biased region" description="Basic and acidic residues" evidence="5">
    <location>
        <begin position="564"/>
        <end position="575"/>
    </location>
</feature>
<name>A0A7S0V8N1_9CHLO</name>
<keyword evidence="4" id="KW-0809">Transit peptide</keyword>
<evidence type="ECO:0000256" key="2">
    <source>
        <dbReference type="ARBA" id="ARBA00022737"/>
    </source>
</evidence>
<feature type="compositionally biased region" description="Low complexity" evidence="5">
    <location>
        <begin position="326"/>
        <end position="343"/>
    </location>
</feature>
<dbReference type="GO" id="GO:0006637">
    <property type="term" value="P:acyl-CoA metabolic process"/>
    <property type="evidence" value="ECO:0007669"/>
    <property type="project" value="TreeGrafter"/>
</dbReference>
<feature type="domain" description="HotDog ACOT-type" evidence="6">
    <location>
        <begin position="357"/>
        <end position="471"/>
    </location>
</feature>
<comment type="similarity">
    <text evidence="1">Belongs to the acyl coenzyme A hydrolase family.</text>
</comment>
<evidence type="ECO:0000256" key="4">
    <source>
        <dbReference type="ARBA" id="ARBA00022946"/>
    </source>
</evidence>